<reference evidence="1 2" key="1">
    <citation type="submission" date="2023-07" db="EMBL/GenBank/DDBJ databases">
        <title>Citrobacter selenititolerans sp. nov., isolated from seleniferous soil.</title>
        <authorList>
            <person name="Zhang S."/>
            <person name="Li K."/>
            <person name="Peng J."/>
            <person name="Wang H."/>
            <person name="Sun J."/>
            <person name="Guo Y."/>
        </authorList>
    </citation>
    <scope>NUCLEOTIDE SEQUENCE [LARGE SCALE GENOMIC DNA]</scope>
    <source>
        <strain evidence="1 2">S2-9</strain>
    </source>
</reference>
<proteinExistence type="predicted"/>
<name>A0ABT8PTT2_9ENTR</name>
<accession>A0ABT8PTT2</accession>
<dbReference type="Pfam" id="PF05593">
    <property type="entry name" value="RHS_repeat"/>
    <property type="match status" value="1"/>
</dbReference>
<comment type="caution">
    <text evidence="1">The sequence shown here is derived from an EMBL/GenBank/DDBJ whole genome shotgun (WGS) entry which is preliminary data.</text>
</comment>
<organism evidence="1 2">
    <name type="scientific">Citrobacter enshiensis</name>
    <dbReference type="NCBI Taxonomy" id="2971264"/>
    <lineage>
        <taxon>Bacteria</taxon>
        <taxon>Pseudomonadati</taxon>
        <taxon>Pseudomonadota</taxon>
        <taxon>Gammaproteobacteria</taxon>
        <taxon>Enterobacterales</taxon>
        <taxon>Enterobacteriaceae</taxon>
        <taxon>Citrobacter</taxon>
    </lineage>
</organism>
<evidence type="ECO:0000313" key="2">
    <source>
        <dbReference type="Proteomes" id="UP001174867"/>
    </source>
</evidence>
<dbReference type="InterPro" id="IPR006530">
    <property type="entry name" value="YD"/>
</dbReference>
<keyword evidence="2" id="KW-1185">Reference proteome</keyword>
<evidence type="ECO:0000313" key="1">
    <source>
        <dbReference type="EMBL" id="MDN8599679.1"/>
    </source>
</evidence>
<dbReference type="RefSeq" id="WP_301698472.1">
    <property type="nucleotide sequence ID" value="NZ_JAUJYW010000003.1"/>
</dbReference>
<dbReference type="InterPro" id="IPR031325">
    <property type="entry name" value="RHS_repeat"/>
</dbReference>
<dbReference type="NCBIfam" id="TIGR01643">
    <property type="entry name" value="YD_repeat_2x"/>
    <property type="match status" value="1"/>
</dbReference>
<dbReference type="EMBL" id="JAUJYW010000003">
    <property type="protein sequence ID" value="MDN8599679.1"/>
    <property type="molecule type" value="Genomic_DNA"/>
</dbReference>
<dbReference type="Gene3D" id="2.180.10.10">
    <property type="entry name" value="RHS repeat-associated core"/>
    <property type="match status" value="1"/>
</dbReference>
<dbReference type="Proteomes" id="UP001174867">
    <property type="component" value="Unassembled WGS sequence"/>
</dbReference>
<sequence>MQFTIYEQWRYRWDDQGQLQQLMTPQGERWQYRYDAFGRRISKRRLDGVKGIAGYDYRWSGDQLVAEVPAYADTVCLCTRPNTDVG</sequence>
<gene>
    <name evidence="1" type="ORF">Q0A17_09680</name>
</gene>
<protein>
    <submittedName>
        <fullName evidence="1">YD repeat-containing protein</fullName>
    </submittedName>
</protein>